<comment type="caution">
    <text evidence="2">The sequence shown here is derived from an EMBL/GenBank/DDBJ whole genome shotgun (WGS) entry which is preliminary data.</text>
</comment>
<protein>
    <submittedName>
        <fullName evidence="2">Uncharacterized protein</fullName>
    </submittedName>
</protein>
<evidence type="ECO:0000256" key="1">
    <source>
        <dbReference type="SAM" id="MobiDB-lite"/>
    </source>
</evidence>
<feature type="compositionally biased region" description="Low complexity" evidence="1">
    <location>
        <begin position="1"/>
        <end position="10"/>
    </location>
</feature>
<dbReference type="AlphaFoldDB" id="A0A4Z2G975"/>
<name>A0A4Z2G975_9TELE</name>
<evidence type="ECO:0000313" key="2">
    <source>
        <dbReference type="EMBL" id="TNN50068.1"/>
    </source>
</evidence>
<dbReference type="Proteomes" id="UP000314294">
    <property type="component" value="Unassembled WGS sequence"/>
</dbReference>
<proteinExistence type="predicted"/>
<evidence type="ECO:0000313" key="3">
    <source>
        <dbReference type="Proteomes" id="UP000314294"/>
    </source>
</evidence>
<feature type="region of interest" description="Disordered" evidence="1">
    <location>
        <begin position="1"/>
        <end position="55"/>
    </location>
</feature>
<sequence>MSRPLAAVSGASGGLRGASAAPLSPVRRHTGVTVTRRTGPHRSTHGRDSSGSSAGKAKGFFDCRLKVGEPFSLAADRHSLSDTR</sequence>
<reference evidence="2 3" key="1">
    <citation type="submission" date="2019-03" db="EMBL/GenBank/DDBJ databases">
        <title>First draft genome of Liparis tanakae, snailfish: a comprehensive survey of snailfish specific genes.</title>
        <authorList>
            <person name="Kim W."/>
            <person name="Song I."/>
            <person name="Jeong J.-H."/>
            <person name="Kim D."/>
            <person name="Kim S."/>
            <person name="Ryu S."/>
            <person name="Song J.Y."/>
            <person name="Lee S.K."/>
        </authorList>
    </citation>
    <scope>NUCLEOTIDE SEQUENCE [LARGE SCALE GENOMIC DNA]</scope>
    <source>
        <tissue evidence="2">Muscle</tissue>
    </source>
</reference>
<accession>A0A4Z2G975</accession>
<feature type="compositionally biased region" description="Low complexity" evidence="1">
    <location>
        <begin position="17"/>
        <end position="37"/>
    </location>
</feature>
<organism evidence="2 3">
    <name type="scientific">Liparis tanakae</name>
    <name type="common">Tanaka's snailfish</name>
    <dbReference type="NCBI Taxonomy" id="230148"/>
    <lineage>
        <taxon>Eukaryota</taxon>
        <taxon>Metazoa</taxon>
        <taxon>Chordata</taxon>
        <taxon>Craniata</taxon>
        <taxon>Vertebrata</taxon>
        <taxon>Euteleostomi</taxon>
        <taxon>Actinopterygii</taxon>
        <taxon>Neopterygii</taxon>
        <taxon>Teleostei</taxon>
        <taxon>Neoteleostei</taxon>
        <taxon>Acanthomorphata</taxon>
        <taxon>Eupercaria</taxon>
        <taxon>Perciformes</taxon>
        <taxon>Cottioidei</taxon>
        <taxon>Cottales</taxon>
        <taxon>Liparidae</taxon>
        <taxon>Liparis</taxon>
    </lineage>
</organism>
<gene>
    <name evidence="2" type="ORF">EYF80_039746</name>
</gene>
<dbReference type="EMBL" id="SRLO01000632">
    <property type="protein sequence ID" value="TNN50068.1"/>
    <property type="molecule type" value="Genomic_DNA"/>
</dbReference>
<keyword evidence="3" id="KW-1185">Reference proteome</keyword>